<evidence type="ECO:0000313" key="8">
    <source>
        <dbReference type="Proteomes" id="UP001217089"/>
    </source>
</evidence>
<organism evidence="7 8">
    <name type="scientific">Tegillarca granosa</name>
    <name type="common">Malaysian cockle</name>
    <name type="synonym">Anadara granosa</name>
    <dbReference type="NCBI Taxonomy" id="220873"/>
    <lineage>
        <taxon>Eukaryota</taxon>
        <taxon>Metazoa</taxon>
        <taxon>Spiralia</taxon>
        <taxon>Lophotrochozoa</taxon>
        <taxon>Mollusca</taxon>
        <taxon>Bivalvia</taxon>
        <taxon>Autobranchia</taxon>
        <taxon>Pteriomorphia</taxon>
        <taxon>Arcoida</taxon>
        <taxon>Arcoidea</taxon>
        <taxon>Arcidae</taxon>
        <taxon>Tegillarca</taxon>
    </lineage>
</organism>
<dbReference type="Proteomes" id="UP001217089">
    <property type="component" value="Unassembled WGS sequence"/>
</dbReference>
<dbReference type="InterPro" id="IPR052056">
    <property type="entry name" value="Mono-ARTD/PARP"/>
</dbReference>
<name>A0ABQ9FK72_TEGGR</name>
<keyword evidence="4" id="KW-0520">NAD</keyword>
<comment type="caution">
    <text evidence="7">The sequence shown here is derived from an EMBL/GenBank/DDBJ whole genome shotgun (WGS) entry which is preliminary data.</text>
</comment>
<evidence type="ECO:0000256" key="5">
    <source>
        <dbReference type="ARBA" id="ARBA00023242"/>
    </source>
</evidence>
<evidence type="ECO:0000259" key="6">
    <source>
        <dbReference type="PROSITE" id="PS51154"/>
    </source>
</evidence>
<evidence type="ECO:0000313" key="7">
    <source>
        <dbReference type="EMBL" id="KAJ8317691.1"/>
    </source>
</evidence>
<dbReference type="InterPro" id="IPR002589">
    <property type="entry name" value="Macro_dom"/>
</dbReference>
<evidence type="ECO:0000256" key="1">
    <source>
        <dbReference type="ARBA" id="ARBA00004123"/>
    </source>
</evidence>
<dbReference type="PANTHER" id="PTHR14453:SF67">
    <property type="entry name" value="POLY [ADP-RIBOSE] POLYMERASE"/>
    <property type="match status" value="1"/>
</dbReference>
<reference evidence="7 8" key="1">
    <citation type="submission" date="2022-12" db="EMBL/GenBank/DDBJ databases">
        <title>Chromosome-level genome of Tegillarca granosa.</title>
        <authorList>
            <person name="Kim J."/>
        </authorList>
    </citation>
    <scope>NUCLEOTIDE SEQUENCE [LARGE SCALE GENOMIC DNA]</scope>
    <source>
        <strain evidence="7">Teg-2019</strain>
        <tissue evidence="7">Adductor muscle</tissue>
    </source>
</reference>
<dbReference type="InterPro" id="IPR043472">
    <property type="entry name" value="Macro_dom-like"/>
</dbReference>
<keyword evidence="8" id="KW-1185">Reference proteome</keyword>
<evidence type="ECO:0000256" key="3">
    <source>
        <dbReference type="ARBA" id="ARBA00022679"/>
    </source>
</evidence>
<protein>
    <recommendedName>
        <fullName evidence="6">Macro domain-containing protein</fullName>
    </recommendedName>
</protein>
<feature type="domain" description="Macro" evidence="6">
    <location>
        <begin position="65"/>
        <end position="255"/>
    </location>
</feature>
<dbReference type="PANTHER" id="PTHR14453">
    <property type="entry name" value="PARP/ZINC FINGER CCCH TYPE DOMAIN CONTAINING PROTEIN"/>
    <property type="match status" value="1"/>
</dbReference>
<evidence type="ECO:0000256" key="4">
    <source>
        <dbReference type="ARBA" id="ARBA00023027"/>
    </source>
</evidence>
<comment type="subcellular location">
    <subcellularLocation>
        <location evidence="1">Nucleus</location>
    </subcellularLocation>
</comment>
<keyword evidence="3" id="KW-0808">Transferase</keyword>
<accession>A0ABQ9FK72</accession>
<dbReference type="SUPFAM" id="SSF52949">
    <property type="entry name" value="Macro domain-like"/>
    <property type="match status" value="3"/>
</dbReference>
<dbReference type="Gene3D" id="3.40.220.10">
    <property type="entry name" value="Leucine Aminopeptidase, subunit E, domain 1"/>
    <property type="match status" value="3"/>
</dbReference>
<keyword evidence="2" id="KW-0328">Glycosyltransferase</keyword>
<sequence length="333" mass="37413">MKDCLTEAENSGYTSITFLALGTGDLGYPVTDVADLMYKCILDTERFNDGCKIKHIGFVVHDKNRDTLQLNTKLYRIFCYIYFCINKSFILLQCDVIVCGTSKELNLSAGKSCKNLLQFGGKKLQDECKKKYPEGIKEGEIAVVKGCGNLKCKEVYFGALPDWKTEQSKHRKMLWKFVESCMLKAHESGHSTIVFAALGTGALGYPPDRAAHLMYDSVIKFDNSHDTRSALKNVKFVVHYKDDQTIRVDVIACNVSPTLNLRNGKVTHALLTCEQSLQSECQQNYPYGINIGELAVIGPGNLPCKKVYLGVLPKYEEDEENSEQVYTDIAMYR</sequence>
<dbReference type="Pfam" id="PF01661">
    <property type="entry name" value="Macro"/>
    <property type="match status" value="1"/>
</dbReference>
<keyword evidence="5" id="KW-0539">Nucleus</keyword>
<dbReference type="PROSITE" id="PS51154">
    <property type="entry name" value="MACRO"/>
    <property type="match status" value="1"/>
</dbReference>
<gene>
    <name evidence="7" type="ORF">KUTeg_005595</name>
</gene>
<dbReference type="EMBL" id="JARBDR010000246">
    <property type="protein sequence ID" value="KAJ8317691.1"/>
    <property type="molecule type" value="Genomic_DNA"/>
</dbReference>
<proteinExistence type="predicted"/>
<evidence type="ECO:0000256" key="2">
    <source>
        <dbReference type="ARBA" id="ARBA00022676"/>
    </source>
</evidence>